<dbReference type="PANTHER" id="PTHR21600">
    <property type="entry name" value="MITOCHONDRIAL RNA PSEUDOURIDINE SYNTHASE"/>
    <property type="match status" value="1"/>
</dbReference>
<protein>
    <recommendedName>
        <fullName evidence="3">Pseudouridine synthase RsuA/RluA-like domain-containing protein</fullName>
    </recommendedName>
</protein>
<accession>A0A1Y5FBQ3</accession>
<feature type="domain" description="Pseudouridine synthase RsuA/RluA-like" evidence="3">
    <location>
        <begin position="79"/>
        <end position="237"/>
    </location>
</feature>
<dbReference type="PANTHER" id="PTHR21600:SF44">
    <property type="entry name" value="RIBOSOMAL LARGE SUBUNIT PSEUDOURIDINE SYNTHASE D"/>
    <property type="match status" value="1"/>
</dbReference>
<dbReference type="Gene3D" id="3.30.2350.10">
    <property type="entry name" value="Pseudouridine synthase"/>
    <property type="match status" value="1"/>
</dbReference>
<dbReference type="InterPro" id="IPR050188">
    <property type="entry name" value="RluA_PseudoU_synthase"/>
</dbReference>
<dbReference type="AlphaFoldDB" id="A0A1Y5FBQ3"/>
<keyword evidence="2" id="KW-0413">Isomerase</keyword>
<dbReference type="GO" id="GO:0000455">
    <property type="term" value="P:enzyme-directed rRNA pseudouridine synthesis"/>
    <property type="evidence" value="ECO:0007669"/>
    <property type="project" value="TreeGrafter"/>
</dbReference>
<dbReference type="GO" id="GO:0003723">
    <property type="term" value="F:RNA binding"/>
    <property type="evidence" value="ECO:0007669"/>
    <property type="project" value="InterPro"/>
</dbReference>
<organism evidence="4 5">
    <name type="scientific">Halobacteriovorax marinus</name>
    <dbReference type="NCBI Taxonomy" id="97084"/>
    <lineage>
        <taxon>Bacteria</taxon>
        <taxon>Pseudomonadati</taxon>
        <taxon>Bdellovibrionota</taxon>
        <taxon>Bacteriovoracia</taxon>
        <taxon>Bacteriovoracales</taxon>
        <taxon>Halobacteriovoraceae</taxon>
        <taxon>Halobacteriovorax</taxon>
    </lineage>
</organism>
<dbReference type="InterPro" id="IPR020103">
    <property type="entry name" value="PsdUridine_synth_cat_dom_sf"/>
</dbReference>
<evidence type="ECO:0000256" key="2">
    <source>
        <dbReference type="ARBA" id="ARBA00023235"/>
    </source>
</evidence>
<dbReference type="EMBL" id="MAAO01000006">
    <property type="protein sequence ID" value="OUR96399.1"/>
    <property type="molecule type" value="Genomic_DNA"/>
</dbReference>
<sequence>MQNNSNFCILDSYNSLEELLIKELLYSKSFIKKNFTKVQLARKILVRDEINIPIVVRNRGLINPSYSAKGIEILEEDENFLAVNKLAGLHGHPQNYLEDDTILNFIRNRYQFPFLSLPQESPESNLLYRLDRETSGVLIFAKNLEAYREVRGDFKNVTKEKSYIAIVCGDFDKEGQHSHSIKATGKKGMKMECSLDGPDNVSIEVKKLSYNNEYDLSLLKVSLGRGVRHQIRSQLSAIGYPILGDTLYEGKESARVYLHALSYEFRTEHYIFKAQSLYEKSFFEFFNLDSCL</sequence>
<evidence type="ECO:0000259" key="3">
    <source>
        <dbReference type="Pfam" id="PF00849"/>
    </source>
</evidence>
<dbReference type="Pfam" id="PF00849">
    <property type="entry name" value="PseudoU_synth_2"/>
    <property type="match status" value="1"/>
</dbReference>
<comment type="caution">
    <text evidence="4">The sequence shown here is derived from an EMBL/GenBank/DDBJ whole genome shotgun (WGS) entry which is preliminary data.</text>
</comment>
<dbReference type="GO" id="GO:0009982">
    <property type="term" value="F:pseudouridine synthase activity"/>
    <property type="evidence" value="ECO:0007669"/>
    <property type="project" value="InterPro"/>
</dbReference>
<dbReference type="InterPro" id="IPR006224">
    <property type="entry name" value="PsdUridine_synth_RluA-like_CS"/>
</dbReference>
<dbReference type="SUPFAM" id="SSF55120">
    <property type="entry name" value="Pseudouridine synthase"/>
    <property type="match status" value="1"/>
</dbReference>
<gene>
    <name evidence="4" type="ORF">A9Q84_08590</name>
</gene>
<dbReference type="CDD" id="cd02869">
    <property type="entry name" value="PseudoU_synth_RluA_like"/>
    <property type="match status" value="1"/>
</dbReference>
<evidence type="ECO:0000313" key="4">
    <source>
        <dbReference type="EMBL" id="OUR96399.1"/>
    </source>
</evidence>
<name>A0A1Y5FBQ3_9BACT</name>
<evidence type="ECO:0000313" key="5">
    <source>
        <dbReference type="Proteomes" id="UP000196531"/>
    </source>
</evidence>
<dbReference type="GO" id="GO:0140098">
    <property type="term" value="F:catalytic activity, acting on RNA"/>
    <property type="evidence" value="ECO:0007669"/>
    <property type="project" value="UniProtKB-ARBA"/>
</dbReference>
<dbReference type="Proteomes" id="UP000196531">
    <property type="component" value="Unassembled WGS sequence"/>
</dbReference>
<reference evidence="5" key="1">
    <citation type="journal article" date="2017" name="Proc. Natl. Acad. Sci. U.S.A.">
        <title>Simulation of Deepwater Horizon oil plume reveals substrate specialization within a complex community of hydrocarbon-degraders.</title>
        <authorList>
            <person name="Hu P."/>
            <person name="Dubinsky E.A."/>
            <person name="Probst A.J."/>
            <person name="Wang J."/>
            <person name="Sieber C.M.K."/>
            <person name="Tom L.M."/>
            <person name="Gardinali P."/>
            <person name="Banfield J.F."/>
            <person name="Atlas R.M."/>
            <person name="Andersen G.L."/>
        </authorList>
    </citation>
    <scope>NUCLEOTIDE SEQUENCE [LARGE SCALE GENOMIC DNA]</scope>
</reference>
<proteinExistence type="inferred from homology"/>
<comment type="similarity">
    <text evidence="1">Belongs to the pseudouridine synthase RluA family.</text>
</comment>
<dbReference type="InterPro" id="IPR006145">
    <property type="entry name" value="PsdUridine_synth_RsuA/RluA"/>
</dbReference>
<evidence type="ECO:0000256" key="1">
    <source>
        <dbReference type="ARBA" id="ARBA00010876"/>
    </source>
</evidence>
<dbReference type="PROSITE" id="PS01129">
    <property type="entry name" value="PSI_RLU"/>
    <property type="match status" value="1"/>
</dbReference>